<proteinExistence type="predicted"/>
<evidence type="ECO:0000256" key="1">
    <source>
        <dbReference type="SAM" id="MobiDB-lite"/>
    </source>
</evidence>
<feature type="region of interest" description="Disordered" evidence="1">
    <location>
        <begin position="25"/>
        <end position="49"/>
    </location>
</feature>
<keyword evidence="2" id="KW-0732">Signal</keyword>
<protein>
    <submittedName>
        <fullName evidence="3">Uncharacterized protein</fullName>
    </submittedName>
</protein>
<accession>A0A1C6R9F9</accession>
<organism evidence="3 4">
    <name type="scientific">Micromonospora inyonensis</name>
    <dbReference type="NCBI Taxonomy" id="47866"/>
    <lineage>
        <taxon>Bacteria</taxon>
        <taxon>Bacillati</taxon>
        <taxon>Actinomycetota</taxon>
        <taxon>Actinomycetes</taxon>
        <taxon>Micromonosporales</taxon>
        <taxon>Micromonosporaceae</taxon>
        <taxon>Micromonospora</taxon>
    </lineage>
</organism>
<keyword evidence="4" id="KW-1185">Reference proteome</keyword>
<evidence type="ECO:0000256" key="2">
    <source>
        <dbReference type="SAM" id="SignalP"/>
    </source>
</evidence>
<evidence type="ECO:0000313" key="3">
    <source>
        <dbReference type="EMBL" id="SCL13569.1"/>
    </source>
</evidence>
<feature type="compositionally biased region" description="Low complexity" evidence="1">
    <location>
        <begin position="25"/>
        <end position="40"/>
    </location>
</feature>
<dbReference type="STRING" id="47866.GA0074694_0393"/>
<name>A0A1C6R9F9_9ACTN</name>
<reference evidence="4" key="1">
    <citation type="submission" date="2016-06" db="EMBL/GenBank/DDBJ databases">
        <authorList>
            <person name="Varghese N."/>
        </authorList>
    </citation>
    <scope>NUCLEOTIDE SEQUENCE [LARGE SCALE GENOMIC DNA]</scope>
    <source>
        <strain evidence="4">DSM 46123</strain>
    </source>
</reference>
<evidence type="ECO:0000313" key="4">
    <source>
        <dbReference type="Proteomes" id="UP000198906"/>
    </source>
</evidence>
<dbReference type="Proteomes" id="UP000198906">
    <property type="component" value="Unassembled WGS sequence"/>
</dbReference>
<dbReference type="EMBL" id="FMHU01000001">
    <property type="protein sequence ID" value="SCL13569.1"/>
    <property type="molecule type" value="Genomic_DNA"/>
</dbReference>
<feature type="chain" id="PRO_5008744575" evidence="2">
    <location>
        <begin position="27"/>
        <end position="81"/>
    </location>
</feature>
<gene>
    <name evidence="3" type="ORF">GA0074694_0393</name>
</gene>
<feature type="signal peptide" evidence="2">
    <location>
        <begin position="1"/>
        <end position="26"/>
    </location>
</feature>
<dbReference type="AlphaFoldDB" id="A0A1C6R9F9"/>
<sequence length="81" mass="8014">MTIRRYVCAVSATLLAAGLAATPAAAAPDPSASDPAKLAAGTLKDPETGKNRKYLVGQGEAVPVVLGVTNVGDAPVDGLVL</sequence>